<feature type="compositionally biased region" description="Polar residues" evidence="7">
    <location>
        <begin position="349"/>
        <end position="371"/>
    </location>
</feature>
<dbReference type="PROSITE" id="PS51567">
    <property type="entry name" value="SAM_MT43_SUVAR420_1"/>
    <property type="match status" value="1"/>
</dbReference>
<dbReference type="Gene3D" id="2.170.270.10">
    <property type="entry name" value="SET domain"/>
    <property type="match status" value="1"/>
</dbReference>
<organism evidence="9 10">
    <name type="scientific">Golovinomyces cichoracearum</name>
    <dbReference type="NCBI Taxonomy" id="62708"/>
    <lineage>
        <taxon>Eukaryota</taxon>
        <taxon>Fungi</taxon>
        <taxon>Dikarya</taxon>
        <taxon>Ascomycota</taxon>
        <taxon>Pezizomycotina</taxon>
        <taxon>Leotiomycetes</taxon>
        <taxon>Erysiphales</taxon>
        <taxon>Erysiphaceae</taxon>
        <taxon>Golovinomyces</taxon>
    </lineage>
</organism>
<dbReference type="GO" id="GO:0140943">
    <property type="term" value="F:histone H4K20 trimethyltransferase activity"/>
    <property type="evidence" value="ECO:0007669"/>
    <property type="project" value="UniProtKB-EC"/>
</dbReference>
<evidence type="ECO:0000256" key="1">
    <source>
        <dbReference type="ARBA" id="ARBA00001984"/>
    </source>
</evidence>
<dbReference type="GO" id="GO:0005634">
    <property type="term" value="C:nucleus"/>
    <property type="evidence" value="ECO:0007669"/>
    <property type="project" value="TreeGrafter"/>
</dbReference>
<dbReference type="PROSITE" id="PS50280">
    <property type="entry name" value="SET"/>
    <property type="match status" value="1"/>
</dbReference>
<dbReference type="AlphaFoldDB" id="A0A420INY3"/>
<dbReference type="CDD" id="cd10524">
    <property type="entry name" value="SET_Suv4-20-like"/>
    <property type="match status" value="1"/>
</dbReference>
<reference evidence="9 10" key="1">
    <citation type="journal article" date="2018" name="BMC Genomics">
        <title>Comparative genome analyses reveal sequence features reflecting distinct modes of host-adaptation between dicot and monocot powdery mildew.</title>
        <authorList>
            <person name="Wu Y."/>
            <person name="Ma X."/>
            <person name="Pan Z."/>
            <person name="Kale S.D."/>
            <person name="Song Y."/>
            <person name="King H."/>
            <person name="Zhang Q."/>
            <person name="Presley C."/>
            <person name="Deng X."/>
            <person name="Wei C.I."/>
            <person name="Xiao S."/>
        </authorList>
    </citation>
    <scope>NUCLEOTIDE SEQUENCE [LARGE SCALE GENOMIC DNA]</scope>
    <source>
        <strain evidence="9">UMSG3</strain>
    </source>
</reference>
<dbReference type="Proteomes" id="UP000283383">
    <property type="component" value="Unassembled WGS sequence"/>
</dbReference>
<dbReference type="InterPro" id="IPR046341">
    <property type="entry name" value="SET_dom_sf"/>
</dbReference>
<dbReference type="PANTHER" id="PTHR12977:SF4">
    <property type="entry name" value="HISTONE-LYSINE N-METHYLTRANSFERASE KMT5B"/>
    <property type="match status" value="1"/>
</dbReference>
<comment type="function">
    <text evidence="1">Histone methyltransferase that trimethylates 'Lys-20' of histone H4 to form H4K20me3.</text>
</comment>
<accession>A0A420INY3</accession>
<evidence type="ECO:0000256" key="3">
    <source>
        <dbReference type="ARBA" id="ARBA00015413"/>
    </source>
</evidence>
<evidence type="ECO:0000313" key="9">
    <source>
        <dbReference type="EMBL" id="RKF76233.1"/>
    </source>
</evidence>
<feature type="domain" description="SET" evidence="8">
    <location>
        <begin position="85"/>
        <end position="199"/>
    </location>
</feature>
<evidence type="ECO:0000256" key="4">
    <source>
        <dbReference type="ARBA" id="ARBA00024057"/>
    </source>
</evidence>
<evidence type="ECO:0000256" key="7">
    <source>
        <dbReference type="SAM" id="MobiDB-lite"/>
    </source>
</evidence>
<dbReference type="InterPro" id="IPR039977">
    <property type="entry name" value="Suv4-20/Set9"/>
</dbReference>
<evidence type="ECO:0000313" key="10">
    <source>
        <dbReference type="Proteomes" id="UP000283383"/>
    </source>
</evidence>
<dbReference type="Pfam" id="PF00856">
    <property type="entry name" value="SET"/>
    <property type="match status" value="1"/>
</dbReference>
<dbReference type="STRING" id="62708.A0A420INY3"/>
<evidence type="ECO:0000256" key="2">
    <source>
        <dbReference type="ARBA" id="ARBA00014232"/>
    </source>
</evidence>
<dbReference type="PANTHER" id="PTHR12977">
    <property type="entry name" value="SUPPRESSOR OF VARIEGATION 4-20-RELATED"/>
    <property type="match status" value="1"/>
</dbReference>
<evidence type="ECO:0000259" key="8">
    <source>
        <dbReference type="PROSITE" id="PS50280"/>
    </source>
</evidence>
<feature type="region of interest" description="Disordered" evidence="7">
    <location>
        <begin position="349"/>
        <end position="480"/>
    </location>
</feature>
<dbReference type="SMART" id="SM00317">
    <property type="entry name" value="SET"/>
    <property type="match status" value="1"/>
</dbReference>
<sequence length="615" mass="70195">MQVYFWGTIRKNKSSYRSSRSLKEADITSILQKCVILENHVEKAQFQLLKLPGLKKFKDSLKTDKEKQDFTKHMQRYVQIYLPDCPWEVSTTNRYTVVTHEAAVTARAFIKSKQKIKYLSGIQVIMTKEELETTQRNRRDFSIVFSSRKKASSLFLGPARFANHDCEANARLSTCENAGMEVIAVRDIEIGEEITVTYGINLCLKLHISGTNGRTGGDYFDENNCECLCQSCELKCQNGWLTTTKRQGPLIKESLDKVSKSDQLSVCKRSQAEWIKSTQIRDPAITDNLEIDMPCSMNSKVSCAEKQSIFPKRLTRSKRKFIEAEAALTSSKRSRSKYSHDITSISIEQSPAPSCITSTPHSGISSVGETHSSTDETSADEEILRVTVPEIDPTKSWSLKPRKIGKSGSKLLHQEKHRKEKPNAKGLKPADPPRRSSRNLSSRVREQFPQQNTDAEHKPKENTKRDHRRYKPISDADHAPAVRVPGDYQLTSRLIVDLASEWIECQNCDSFFVQVNAYTPRSSCPRCERHSKLYGYRWPKTQKEDSDDEEERVLDHRTINRFVHPEQRKAAKKHHSIRSLSFSDVKRARTLSMESLEPLQISGRVTRGSTSRRST</sequence>
<feature type="compositionally biased region" description="Low complexity" evidence="7">
    <location>
        <begin position="602"/>
        <end position="615"/>
    </location>
</feature>
<evidence type="ECO:0000256" key="5">
    <source>
        <dbReference type="ARBA" id="ARBA00030653"/>
    </source>
</evidence>
<dbReference type="InterPro" id="IPR001214">
    <property type="entry name" value="SET_dom"/>
</dbReference>
<keyword evidence="10" id="KW-1185">Reference proteome</keyword>
<dbReference type="SUPFAM" id="SSF82199">
    <property type="entry name" value="SET domain"/>
    <property type="match status" value="1"/>
</dbReference>
<dbReference type="EC" id="2.1.1.372" evidence="4"/>
<dbReference type="EMBL" id="MCBQ01008037">
    <property type="protein sequence ID" value="RKF76233.1"/>
    <property type="molecule type" value="Genomic_DNA"/>
</dbReference>
<dbReference type="InterPro" id="IPR025783">
    <property type="entry name" value="Set9_fungi"/>
</dbReference>
<dbReference type="GO" id="GO:0032259">
    <property type="term" value="P:methylation"/>
    <property type="evidence" value="ECO:0007669"/>
    <property type="project" value="UniProtKB-KW"/>
</dbReference>
<name>A0A420INY3_9PEZI</name>
<comment type="caution">
    <text evidence="9">The sequence shown here is derived from an EMBL/GenBank/DDBJ whole genome shotgun (WGS) entry which is preliminary data.</text>
</comment>
<feature type="compositionally biased region" description="Basic and acidic residues" evidence="7">
    <location>
        <begin position="454"/>
        <end position="464"/>
    </location>
</feature>
<keyword evidence="9" id="KW-0489">Methyltransferase</keyword>
<proteinExistence type="predicted"/>
<evidence type="ECO:0000256" key="6">
    <source>
        <dbReference type="ARBA" id="ARBA00048081"/>
    </source>
</evidence>
<comment type="catalytic activity">
    <reaction evidence="6">
        <text>L-lysyl(20)-[histone H4] + 3 S-adenosyl-L-methionine = N(6),N(6),N(6)-trimethyl-L-lysyl(20)-[histone H4] + 3 S-adenosyl-L-homocysteine + 3 H(+)</text>
        <dbReference type="Rhea" id="RHEA:64456"/>
        <dbReference type="Rhea" id="RHEA-COMP:15554"/>
        <dbReference type="Rhea" id="RHEA-COMP:15998"/>
        <dbReference type="ChEBI" id="CHEBI:15378"/>
        <dbReference type="ChEBI" id="CHEBI:29969"/>
        <dbReference type="ChEBI" id="CHEBI:57856"/>
        <dbReference type="ChEBI" id="CHEBI:59789"/>
        <dbReference type="ChEBI" id="CHEBI:61961"/>
        <dbReference type="EC" id="2.1.1.372"/>
    </reaction>
</comment>
<gene>
    <name evidence="9" type="ORF">GcM3_080010</name>
</gene>
<protein>
    <recommendedName>
        <fullName evidence="3">Histone-lysine N-methyltransferase SET9</fullName>
        <ecNumber evidence="4">2.1.1.372</ecNumber>
    </recommendedName>
    <alternativeName>
        <fullName evidence="2">Histone-lysine N-methyltransferase set9</fullName>
    </alternativeName>
    <alternativeName>
        <fullName evidence="5">SET domain protein 9</fullName>
    </alternativeName>
</protein>
<feature type="region of interest" description="Disordered" evidence="7">
    <location>
        <begin position="596"/>
        <end position="615"/>
    </location>
</feature>
<keyword evidence="9" id="KW-0808">Transferase</keyword>